<comment type="caution">
    <text evidence="1">The sequence shown here is derived from an EMBL/GenBank/DDBJ whole genome shotgun (WGS) entry which is preliminary data.</text>
</comment>
<organism evidence="1 2">
    <name type="scientific">Orchesella cincta</name>
    <name type="common">Springtail</name>
    <name type="synonym">Podura cincta</name>
    <dbReference type="NCBI Taxonomy" id="48709"/>
    <lineage>
        <taxon>Eukaryota</taxon>
        <taxon>Metazoa</taxon>
        <taxon>Ecdysozoa</taxon>
        <taxon>Arthropoda</taxon>
        <taxon>Hexapoda</taxon>
        <taxon>Collembola</taxon>
        <taxon>Entomobryomorpha</taxon>
        <taxon>Entomobryoidea</taxon>
        <taxon>Orchesellidae</taxon>
        <taxon>Orchesellinae</taxon>
        <taxon>Orchesella</taxon>
    </lineage>
</organism>
<dbReference type="AlphaFoldDB" id="A0A1D2MFS1"/>
<dbReference type="Proteomes" id="UP000094527">
    <property type="component" value="Unassembled WGS sequence"/>
</dbReference>
<accession>A0A1D2MFS1</accession>
<dbReference type="EMBL" id="LJIJ01001402">
    <property type="protein sequence ID" value="ODM91847.1"/>
    <property type="molecule type" value="Genomic_DNA"/>
</dbReference>
<protein>
    <submittedName>
        <fullName evidence="1">Uncharacterized protein</fullName>
    </submittedName>
</protein>
<name>A0A1D2MFS1_ORCCI</name>
<keyword evidence="2" id="KW-1185">Reference proteome</keyword>
<gene>
    <name evidence="1" type="ORF">Ocin01_14835</name>
</gene>
<sequence>MSILRAYLTRKEATSCYQKLDTGANEMVSLMPFSDLISFACNKELIKIYFSSSNFDISKTHCVSRIKEDGKKVLPNNICDGVPQLFVTNGKSIQPELDKLNPKEGIFKGEADDRTNIDRKAATFLNRCRMPLKRRYCRSQPVTFSKDIHERHENRDHPNVEDGVSYVAEKGKRMSENGGDDVKAVPNKFALLTSFDDTNSHAWLMKGVVVKTLKYGRPMGTILEVDEDKTTCTIHFFSGWKAKVFTKHIAPVLASYSHSGN</sequence>
<evidence type="ECO:0000313" key="2">
    <source>
        <dbReference type="Proteomes" id="UP000094527"/>
    </source>
</evidence>
<evidence type="ECO:0000313" key="1">
    <source>
        <dbReference type="EMBL" id="ODM91847.1"/>
    </source>
</evidence>
<reference evidence="1 2" key="1">
    <citation type="journal article" date="2016" name="Genome Biol. Evol.">
        <title>Gene Family Evolution Reflects Adaptation to Soil Environmental Stressors in the Genome of the Collembolan Orchesella cincta.</title>
        <authorList>
            <person name="Faddeeva-Vakhrusheva A."/>
            <person name="Derks M.F."/>
            <person name="Anvar S.Y."/>
            <person name="Agamennone V."/>
            <person name="Suring W."/>
            <person name="Smit S."/>
            <person name="van Straalen N.M."/>
            <person name="Roelofs D."/>
        </authorList>
    </citation>
    <scope>NUCLEOTIDE SEQUENCE [LARGE SCALE GENOMIC DNA]</scope>
    <source>
        <tissue evidence="1">Mixed pool</tissue>
    </source>
</reference>
<proteinExistence type="predicted"/>